<keyword evidence="1" id="KW-1133">Transmembrane helix</keyword>
<organism evidence="2 3">
    <name type="scientific">Trichonephila inaurata madagascariensis</name>
    <dbReference type="NCBI Taxonomy" id="2747483"/>
    <lineage>
        <taxon>Eukaryota</taxon>
        <taxon>Metazoa</taxon>
        <taxon>Ecdysozoa</taxon>
        <taxon>Arthropoda</taxon>
        <taxon>Chelicerata</taxon>
        <taxon>Arachnida</taxon>
        <taxon>Araneae</taxon>
        <taxon>Araneomorphae</taxon>
        <taxon>Entelegynae</taxon>
        <taxon>Araneoidea</taxon>
        <taxon>Nephilidae</taxon>
        <taxon>Trichonephila</taxon>
        <taxon>Trichonephila inaurata</taxon>
    </lineage>
</organism>
<proteinExistence type="predicted"/>
<dbReference type="Proteomes" id="UP000886998">
    <property type="component" value="Unassembled WGS sequence"/>
</dbReference>
<gene>
    <name evidence="2" type="ORF">TNIN_227911</name>
</gene>
<evidence type="ECO:0000313" key="3">
    <source>
        <dbReference type="Proteomes" id="UP000886998"/>
    </source>
</evidence>
<evidence type="ECO:0000313" key="2">
    <source>
        <dbReference type="EMBL" id="GFY78213.1"/>
    </source>
</evidence>
<feature type="transmembrane region" description="Helical" evidence="1">
    <location>
        <begin position="21"/>
        <end position="42"/>
    </location>
</feature>
<keyword evidence="1" id="KW-0812">Transmembrane</keyword>
<dbReference type="AlphaFoldDB" id="A0A8X7CRC2"/>
<keyword evidence="3" id="KW-1185">Reference proteome</keyword>
<protein>
    <submittedName>
        <fullName evidence="2">Uncharacterized protein</fullName>
    </submittedName>
</protein>
<accession>A0A8X7CRC2</accession>
<feature type="transmembrane region" description="Helical" evidence="1">
    <location>
        <begin position="98"/>
        <end position="118"/>
    </location>
</feature>
<reference evidence="2" key="1">
    <citation type="submission" date="2020-08" db="EMBL/GenBank/DDBJ databases">
        <title>Multicomponent nature underlies the extraordinary mechanical properties of spider dragline silk.</title>
        <authorList>
            <person name="Kono N."/>
            <person name="Nakamura H."/>
            <person name="Mori M."/>
            <person name="Yoshida Y."/>
            <person name="Ohtoshi R."/>
            <person name="Malay A.D."/>
            <person name="Moran D.A.P."/>
            <person name="Tomita M."/>
            <person name="Numata K."/>
            <person name="Arakawa K."/>
        </authorList>
    </citation>
    <scope>NUCLEOTIDE SEQUENCE</scope>
</reference>
<name>A0A8X7CRC2_9ARAC</name>
<keyword evidence="1" id="KW-0472">Membrane</keyword>
<evidence type="ECO:0000256" key="1">
    <source>
        <dbReference type="SAM" id="Phobius"/>
    </source>
</evidence>
<comment type="caution">
    <text evidence="2">The sequence shown here is derived from an EMBL/GenBank/DDBJ whole genome shotgun (WGS) entry which is preliminary data.</text>
</comment>
<dbReference type="EMBL" id="BMAV01022875">
    <property type="protein sequence ID" value="GFY78213.1"/>
    <property type="molecule type" value="Genomic_DNA"/>
</dbReference>
<sequence length="121" mass="13686">MTSKIERFSCPGARLRPNMSFIFLVQCLFLLLWGEVTCLIYFPASDNSFISKIRHITKVSLNCGRFVGEFCHTTFVTESSLSRSIYRVLDYSPTSQDVLVSLSVFLITLWAPPVTYGLDSS</sequence>